<feature type="compositionally biased region" description="Polar residues" evidence="1">
    <location>
        <begin position="407"/>
        <end position="419"/>
    </location>
</feature>
<dbReference type="Proteomes" id="UP000235672">
    <property type="component" value="Unassembled WGS sequence"/>
</dbReference>
<keyword evidence="3" id="KW-1185">Reference proteome</keyword>
<proteinExistence type="predicted"/>
<gene>
    <name evidence="2" type="ORF">NA56DRAFT_756573</name>
</gene>
<feature type="region of interest" description="Disordered" evidence="1">
    <location>
        <begin position="351"/>
        <end position="437"/>
    </location>
</feature>
<protein>
    <submittedName>
        <fullName evidence="2">Uncharacterized protein</fullName>
    </submittedName>
</protein>
<name>A0A2J6PEJ9_9HELO</name>
<dbReference type="AlphaFoldDB" id="A0A2J6PEJ9"/>
<feature type="compositionally biased region" description="Low complexity" evidence="1">
    <location>
        <begin position="327"/>
        <end position="336"/>
    </location>
</feature>
<evidence type="ECO:0000256" key="1">
    <source>
        <dbReference type="SAM" id="MobiDB-lite"/>
    </source>
</evidence>
<evidence type="ECO:0000313" key="3">
    <source>
        <dbReference type="Proteomes" id="UP000235672"/>
    </source>
</evidence>
<sequence>MKQPIIRYPTKRRMGRWNYSKESIRPSDSASQRIKKMREQEHKRKKHEGNKKAGQRTNIASTSKKSTKSEPPLELSGSNLSPPPFIIRRSIRLVEAWMRDCEKAMAEISEYNATESMVSLLGGGITERPPFNDFIYIYKPIANLSRKSISENTSISKSVSSPYGSSFAPSNVRDCVYERPYQPWKHAQLEERHNKKTTILPKFWKFWKLSKGKETVNGGRGKTNHAWIPEPHSDQHVYNESELFMTGGRSSGLGFSLNTLVSQGEKRMYDRCVVHWRPRDKNQDSSMFQSASIQSLSVENISHQHFQPSQFSSTEHDTFHCNKPRRTMSSSSSRSRASSLNIGSIIEQSMSSTALVQRKAREEKERLAAERDRPRTPSPFRPTTPRPIQPWKPKSPLIKRSFDDLENSTQKPDRNNSAALTMPDSRHQPKSTNPVRERATSIWETEGYVKDQRAISGLSTQSIQAFEINSERHRAKEVAGYTGEYGSAADQWTKMDDGTDTFTKNRERRRAERRAAGHVMDMRDEQMMTTSGDKKVAKGAEAGNDVRSEGQERTAWNPDDEPVASGYEWEKRMKRKQASGSKLQSDKYRREKREKYWARE</sequence>
<feature type="compositionally biased region" description="Basic and acidic residues" evidence="1">
    <location>
        <begin position="584"/>
        <end position="600"/>
    </location>
</feature>
<feature type="compositionally biased region" description="Basic and acidic residues" evidence="1">
    <location>
        <begin position="528"/>
        <end position="552"/>
    </location>
</feature>
<feature type="region of interest" description="Disordered" evidence="1">
    <location>
        <begin position="1"/>
        <end position="79"/>
    </location>
</feature>
<dbReference type="EMBL" id="KZ613549">
    <property type="protein sequence ID" value="PMD12462.1"/>
    <property type="molecule type" value="Genomic_DNA"/>
</dbReference>
<feature type="region of interest" description="Disordered" evidence="1">
    <location>
        <begin position="528"/>
        <end position="600"/>
    </location>
</feature>
<accession>A0A2J6PEJ9</accession>
<dbReference type="OrthoDB" id="3562211at2759"/>
<feature type="compositionally biased region" description="Basic and acidic residues" evidence="1">
    <location>
        <begin position="359"/>
        <end position="375"/>
    </location>
</feature>
<feature type="compositionally biased region" description="Pro residues" evidence="1">
    <location>
        <begin position="376"/>
        <end position="390"/>
    </location>
</feature>
<evidence type="ECO:0000313" key="2">
    <source>
        <dbReference type="EMBL" id="PMD12462.1"/>
    </source>
</evidence>
<reference evidence="2 3" key="1">
    <citation type="submission" date="2016-05" db="EMBL/GenBank/DDBJ databases">
        <title>A degradative enzymes factory behind the ericoid mycorrhizal symbiosis.</title>
        <authorList>
            <consortium name="DOE Joint Genome Institute"/>
            <person name="Martino E."/>
            <person name="Morin E."/>
            <person name="Grelet G."/>
            <person name="Kuo A."/>
            <person name="Kohler A."/>
            <person name="Daghino S."/>
            <person name="Barry K."/>
            <person name="Choi C."/>
            <person name="Cichocki N."/>
            <person name="Clum A."/>
            <person name="Copeland A."/>
            <person name="Hainaut M."/>
            <person name="Haridas S."/>
            <person name="Labutti K."/>
            <person name="Lindquist E."/>
            <person name="Lipzen A."/>
            <person name="Khouja H.-R."/>
            <person name="Murat C."/>
            <person name="Ohm R."/>
            <person name="Olson A."/>
            <person name="Spatafora J."/>
            <person name="Veneault-Fourrey C."/>
            <person name="Henrissat B."/>
            <person name="Grigoriev I."/>
            <person name="Martin F."/>
            <person name="Perotto S."/>
        </authorList>
    </citation>
    <scope>NUCLEOTIDE SEQUENCE [LARGE SCALE GENOMIC DNA]</scope>
    <source>
        <strain evidence="2 3">UAMH 7357</strain>
    </source>
</reference>
<feature type="region of interest" description="Disordered" evidence="1">
    <location>
        <begin position="305"/>
        <end position="336"/>
    </location>
</feature>
<organism evidence="2 3">
    <name type="scientific">Hyaloscypha hepaticicola</name>
    <dbReference type="NCBI Taxonomy" id="2082293"/>
    <lineage>
        <taxon>Eukaryota</taxon>
        <taxon>Fungi</taxon>
        <taxon>Dikarya</taxon>
        <taxon>Ascomycota</taxon>
        <taxon>Pezizomycotina</taxon>
        <taxon>Leotiomycetes</taxon>
        <taxon>Helotiales</taxon>
        <taxon>Hyaloscyphaceae</taxon>
        <taxon>Hyaloscypha</taxon>
    </lineage>
</organism>